<accession>A0A9Q0FVW7</accession>
<comment type="caution">
    <text evidence="2">The sequence shown here is derived from an EMBL/GenBank/DDBJ whole genome shotgun (WGS) entry which is preliminary data.</text>
</comment>
<dbReference type="Proteomes" id="UP001141552">
    <property type="component" value="Unassembled WGS sequence"/>
</dbReference>
<dbReference type="PANTHER" id="PTHR44259:SF15">
    <property type="entry name" value="F-BOX PROTEIN KIB2-RELATED"/>
    <property type="match status" value="1"/>
</dbReference>
<reference evidence="2" key="2">
    <citation type="journal article" date="2023" name="Plants (Basel)">
        <title>Annotation of the Turnera subulata (Passifloraceae) Draft Genome Reveals the S-Locus Evolved after the Divergence of Turneroideae from Passifloroideae in a Stepwise Manner.</title>
        <authorList>
            <person name="Henning P.M."/>
            <person name="Roalson E.H."/>
            <person name="Mir W."/>
            <person name="McCubbin A.G."/>
            <person name="Shore J.S."/>
        </authorList>
    </citation>
    <scope>NUCLEOTIDE SEQUENCE</scope>
    <source>
        <strain evidence="2">F60SS</strain>
    </source>
</reference>
<evidence type="ECO:0000259" key="1">
    <source>
        <dbReference type="Pfam" id="PF03478"/>
    </source>
</evidence>
<dbReference type="InterPro" id="IPR050942">
    <property type="entry name" value="F-box_BR-signaling"/>
</dbReference>
<proteinExistence type="predicted"/>
<dbReference type="EMBL" id="JAKUCV010003539">
    <property type="protein sequence ID" value="KAJ4838497.1"/>
    <property type="molecule type" value="Genomic_DNA"/>
</dbReference>
<evidence type="ECO:0000313" key="3">
    <source>
        <dbReference type="Proteomes" id="UP001141552"/>
    </source>
</evidence>
<organism evidence="2 3">
    <name type="scientific">Turnera subulata</name>
    <dbReference type="NCBI Taxonomy" id="218843"/>
    <lineage>
        <taxon>Eukaryota</taxon>
        <taxon>Viridiplantae</taxon>
        <taxon>Streptophyta</taxon>
        <taxon>Embryophyta</taxon>
        <taxon>Tracheophyta</taxon>
        <taxon>Spermatophyta</taxon>
        <taxon>Magnoliopsida</taxon>
        <taxon>eudicotyledons</taxon>
        <taxon>Gunneridae</taxon>
        <taxon>Pentapetalae</taxon>
        <taxon>rosids</taxon>
        <taxon>fabids</taxon>
        <taxon>Malpighiales</taxon>
        <taxon>Passifloraceae</taxon>
        <taxon>Turnera</taxon>
    </lineage>
</organism>
<sequence length="414" mass="47252">MRRKVQVTSAEKCSSTVAEWTHIEGILEVIVQKINNISDLIRFGSVCSLWRSVAKHHGRLCLDHQYGRPGFIVSESFDDLHMPQNPQHYIPLSKANLDYQTIKHTLPQLHLSRLKYCFGSYKGWLLALKADGNDSLVVLNPVTGAEILLCHEKYDRYSQIVFSCSPTDPKNFYVLARNRIGGLFYCAPGDERWVHMQIKNLAFEVHGYLDATFYKGKLYAVHESGRILVYDHPITVSSSVPRISQEIRMPPACITPSGSVFPRFPGQQGCGHLYYLVEAGAGLLLAVRKTSRTAYTDRLLSATKAFEVYKLLGGSNNNNNHEWELVKNLGEYALFLGFCQSFALSELKVSGIKGNHIYFLDHYFHIDRRFYDMGVYSLDMNFYSFRETKNFVDPNLSGLPKARLRGMWFIPTPW</sequence>
<dbReference type="OrthoDB" id="642536at2759"/>
<dbReference type="Pfam" id="PF03478">
    <property type="entry name" value="Beta-prop_KIB1-4"/>
    <property type="match status" value="1"/>
</dbReference>
<dbReference type="AlphaFoldDB" id="A0A9Q0FVW7"/>
<evidence type="ECO:0000313" key="2">
    <source>
        <dbReference type="EMBL" id="KAJ4838497.1"/>
    </source>
</evidence>
<gene>
    <name evidence="2" type="ORF">Tsubulata_012387</name>
</gene>
<feature type="domain" description="KIB1-4 beta-propeller" evidence="1">
    <location>
        <begin position="100"/>
        <end position="377"/>
    </location>
</feature>
<protein>
    <recommendedName>
        <fullName evidence="1">KIB1-4 beta-propeller domain-containing protein</fullName>
    </recommendedName>
</protein>
<name>A0A9Q0FVW7_9ROSI</name>
<dbReference type="InterPro" id="IPR005174">
    <property type="entry name" value="KIB1-4_b-propeller"/>
</dbReference>
<dbReference type="PANTHER" id="PTHR44259">
    <property type="entry name" value="OS07G0183000 PROTEIN-RELATED"/>
    <property type="match status" value="1"/>
</dbReference>
<reference evidence="2" key="1">
    <citation type="submission" date="2022-02" db="EMBL/GenBank/DDBJ databases">
        <authorList>
            <person name="Henning P.M."/>
            <person name="McCubbin A.G."/>
            <person name="Shore J.S."/>
        </authorList>
    </citation>
    <scope>NUCLEOTIDE SEQUENCE</scope>
    <source>
        <strain evidence="2">F60SS</strain>
        <tissue evidence="2">Leaves</tissue>
    </source>
</reference>
<keyword evidence="3" id="KW-1185">Reference proteome</keyword>